<gene>
    <name evidence="13" type="ORF">MNR06_15660</name>
</gene>
<dbReference type="SUPFAM" id="SSF54862">
    <property type="entry name" value="4Fe-4S ferredoxins"/>
    <property type="match status" value="1"/>
</dbReference>
<dbReference type="RefSeq" id="WP_243537459.1">
    <property type="nucleotide sequence ID" value="NZ_CP093442.1"/>
</dbReference>
<dbReference type="SUPFAM" id="SSF54292">
    <property type="entry name" value="2Fe-2S ferredoxin-like"/>
    <property type="match status" value="1"/>
</dbReference>
<evidence type="ECO:0000256" key="9">
    <source>
        <dbReference type="ARBA" id="ARBA00034078"/>
    </source>
</evidence>
<dbReference type="Gene3D" id="3.30.70.20">
    <property type="match status" value="1"/>
</dbReference>
<evidence type="ECO:0000256" key="3">
    <source>
        <dbReference type="ARBA" id="ARBA00022485"/>
    </source>
</evidence>
<dbReference type="CDD" id="cd00207">
    <property type="entry name" value="fer2"/>
    <property type="match status" value="1"/>
</dbReference>
<comment type="cofactor">
    <cofactor evidence="1">
        <name>[4Fe-4S] cluster</name>
        <dbReference type="ChEBI" id="CHEBI:49883"/>
    </cofactor>
</comment>
<evidence type="ECO:0000256" key="8">
    <source>
        <dbReference type="ARBA" id="ARBA00023027"/>
    </source>
</evidence>
<dbReference type="InterPro" id="IPR054351">
    <property type="entry name" value="NADH_UbQ_OxRdtase_ferredoxin"/>
</dbReference>
<evidence type="ECO:0000256" key="2">
    <source>
        <dbReference type="ARBA" id="ARBA00005404"/>
    </source>
</evidence>
<keyword evidence="5" id="KW-1278">Translocase</keyword>
<keyword evidence="4" id="KW-0479">Metal-binding</keyword>
<evidence type="ECO:0000313" key="13">
    <source>
        <dbReference type="EMBL" id="UOF01135.1"/>
    </source>
</evidence>
<dbReference type="Proteomes" id="UP000830116">
    <property type="component" value="Chromosome"/>
</dbReference>
<feature type="domain" description="2Fe-2S ferredoxin-type" evidence="10">
    <location>
        <begin position="1"/>
        <end position="77"/>
    </location>
</feature>
<dbReference type="EMBL" id="CP093442">
    <property type="protein sequence ID" value="UOF01135.1"/>
    <property type="molecule type" value="Genomic_DNA"/>
</dbReference>
<keyword evidence="7" id="KW-0411">Iron-sulfur</keyword>
<dbReference type="Pfam" id="PF04879">
    <property type="entry name" value="Molybdop_Fe4S4"/>
    <property type="match status" value="1"/>
</dbReference>
<proteinExistence type="inferred from homology"/>
<dbReference type="InterPro" id="IPR006963">
    <property type="entry name" value="Mopterin_OxRdtase_4Fe-4S_dom"/>
</dbReference>
<dbReference type="SMART" id="SM00926">
    <property type="entry name" value="Molybdop_Fe4S4"/>
    <property type="match status" value="1"/>
</dbReference>
<organism evidence="13 14">
    <name type="scientific">Bdellovibrio reynosensis</name>
    <dbReference type="NCBI Taxonomy" id="2835041"/>
    <lineage>
        <taxon>Bacteria</taxon>
        <taxon>Pseudomonadati</taxon>
        <taxon>Bdellovibrionota</taxon>
        <taxon>Bdellovibrionia</taxon>
        <taxon>Bdellovibrionales</taxon>
        <taxon>Pseudobdellovibrionaceae</taxon>
        <taxon>Bdellovibrio</taxon>
    </lineage>
</organism>
<evidence type="ECO:0000256" key="7">
    <source>
        <dbReference type="ARBA" id="ARBA00023014"/>
    </source>
</evidence>
<evidence type="ECO:0000259" key="11">
    <source>
        <dbReference type="PROSITE" id="PS51669"/>
    </source>
</evidence>
<dbReference type="Pfam" id="PF22117">
    <property type="entry name" value="Fer4_Nqo3"/>
    <property type="match status" value="1"/>
</dbReference>
<dbReference type="InterPro" id="IPR000283">
    <property type="entry name" value="NADH_UbQ_OxRdtase_75kDa_su_CS"/>
</dbReference>
<feature type="domain" description="4Fe-4S Mo/W bis-MGD-type" evidence="11">
    <location>
        <begin position="215"/>
        <end position="271"/>
    </location>
</feature>
<evidence type="ECO:0000313" key="14">
    <source>
        <dbReference type="Proteomes" id="UP000830116"/>
    </source>
</evidence>
<dbReference type="PANTHER" id="PTHR43105">
    <property type="entry name" value="RESPIRATORY NITRATE REDUCTASE"/>
    <property type="match status" value="1"/>
</dbReference>
<keyword evidence="14" id="KW-1185">Reference proteome</keyword>
<evidence type="ECO:0000256" key="5">
    <source>
        <dbReference type="ARBA" id="ARBA00022967"/>
    </source>
</evidence>
<evidence type="ECO:0000256" key="1">
    <source>
        <dbReference type="ARBA" id="ARBA00001966"/>
    </source>
</evidence>
<keyword evidence="8" id="KW-0520">NAD</keyword>
<dbReference type="SMART" id="SM00929">
    <property type="entry name" value="NADH-G_4Fe-4S_3"/>
    <property type="match status" value="1"/>
</dbReference>
<feature type="domain" description="4Fe-4S His(Cys)3-ligated-type" evidence="12">
    <location>
        <begin position="77"/>
        <end position="116"/>
    </location>
</feature>
<evidence type="ECO:0000259" key="12">
    <source>
        <dbReference type="PROSITE" id="PS51839"/>
    </source>
</evidence>
<accession>A0ABY4CG01</accession>
<dbReference type="InterPro" id="IPR036010">
    <property type="entry name" value="2Fe-2S_ferredoxin-like_sf"/>
</dbReference>
<dbReference type="Pfam" id="PF13510">
    <property type="entry name" value="Fer2_4"/>
    <property type="match status" value="1"/>
</dbReference>
<comment type="cofactor">
    <cofactor evidence="9">
        <name>[2Fe-2S] cluster</name>
        <dbReference type="ChEBI" id="CHEBI:190135"/>
    </cofactor>
</comment>
<dbReference type="InterPro" id="IPR001041">
    <property type="entry name" value="2Fe-2S_ferredoxin-type"/>
</dbReference>
<dbReference type="PROSITE" id="PS51839">
    <property type="entry name" value="4FE4S_HC3"/>
    <property type="match status" value="1"/>
</dbReference>
<dbReference type="Pfam" id="PF10588">
    <property type="entry name" value="NADH-G_4Fe-4S_3"/>
    <property type="match status" value="1"/>
</dbReference>
<sequence>MKVTINGKEIEVKEGTSIIEAMQQSGDRIAHYCWHPGLSVAGVCRLCMVEIEGNPRVQIACNTMCTEGMKVNNTSEKVRDAVKWGLDFHLINHPLDCPICDQAGECGLQDQYMEYGKYDPEMAEAKVKKHKVVDLGPTVVLDSERCILCSRCVRFTEEVSKTNELGIFNRGDRSEIGTHEGVELNNKYSMNTVDICPVGALTSKDFRFRQRVWYLKDAETVCNGCSTGCSVKTYYNKEGFFRVKPVYNEQVNGYWMCDEGRDLYKFVNKDARILKATVRVNGVQTEMTAGAAAKAANEVLKSASADSLALVLTAQYTVEEFDAIVSTFVNEFKSKKIYFWINNKENFDSFDGLLLRGDKNPNTKGLLKVLEKHGITATWNDLSSGLSSGAVKTVVVAGPENQVVFPDFADRVREISKAQNVIWMQAGKNEALSGLTGNVWIIPTKSYVEKDGTFINHAGLEQKFKKVTTVVSEALTLTEAALLLAGKNLVMPTPTPFMPTNQRSDQVTLEARKKNEFVFRRGSL</sequence>
<comment type="similarity">
    <text evidence="2">Belongs to the complex I 75 kDa subunit family.</text>
</comment>
<reference evidence="13" key="1">
    <citation type="submission" date="2022-03" db="EMBL/GenBank/DDBJ databases">
        <title>Genome Identification and Characterization of new species Bdellovibrio reynosense LBG001 sp. nov. from a Mexico soil sample.</title>
        <authorList>
            <person name="Camilli A."/>
            <person name="Ajao Y."/>
            <person name="Guo X."/>
        </authorList>
    </citation>
    <scope>NUCLEOTIDE SEQUENCE</scope>
    <source>
        <strain evidence="13">LBG001</strain>
    </source>
</reference>
<name>A0ABY4CG01_9BACT</name>
<dbReference type="PANTHER" id="PTHR43105:SF13">
    <property type="entry name" value="NADH-UBIQUINONE OXIDOREDUCTASE 75 KDA SUBUNIT, MITOCHONDRIAL"/>
    <property type="match status" value="1"/>
</dbReference>
<dbReference type="SUPFAM" id="SSF53706">
    <property type="entry name" value="Formate dehydrogenase/DMSO reductase, domains 1-3"/>
    <property type="match status" value="1"/>
</dbReference>
<dbReference type="InterPro" id="IPR050123">
    <property type="entry name" value="Prok_molybdopt-oxidoreductase"/>
</dbReference>
<dbReference type="PROSITE" id="PS51085">
    <property type="entry name" value="2FE2S_FER_2"/>
    <property type="match status" value="1"/>
</dbReference>
<dbReference type="PROSITE" id="PS00643">
    <property type="entry name" value="COMPLEX1_75K_3"/>
    <property type="match status" value="1"/>
</dbReference>
<evidence type="ECO:0000256" key="4">
    <source>
        <dbReference type="ARBA" id="ARBA00022723"/>
    </source>
</evidence>
<evidence type="ECO:0000259" key="10">
    <source>
        <dbReference type="PROSITE" id="PS51085"/>
    </source>
</evidence>
<protein>
    <submittedName>
        <fullName evidence="13">2Fe-2S iron-sulfur cluster-binding protein</fullName>
    </submittedName>
</protein>
<dbReference type="InterPro" id="IPR019574">
    <property type="entry name" value="NADH_UbQ_OxRdtase_Gsu_4Fe4S-bd"/>
</dbReference>
<evidence type="ECO:0000256" key="6">
    <source>
        <dbReference type="ARBA" id="ARBA00023004"/>
    </source>
</evidence>
<keyword evidence="6" id="KW-0408">Iron</keyword>
<dbReference type="Gene3D" id="3.30.200.210">
    <property type="match status" value="1"/>
</dbReference>
<keyword evidence="3" id="KW-0004">4Fe-4S</keyword>
<dbReference type="PROSITE" id="PS51669">
    <property type="entry name" value="4FE4S_MOW_BIS_MGD"/>
    <property type="match status" value="1"/>
</dbReference>
<dbReference type="Gene3D" id="3.10.20.740">
    <property type="match status" value="1"/>
</dbReference>